<dbReference type="Gene3D" id="3.30.470.20">
    <property type="entry name" value="ATP-grasp fold, B domain"/>
    <property type="match status" value="1"/>
</dbReference>
<feature type="domain" description="ATP-grasp" evidence="5">
    <location>
        <begin position="119"/>
        <end position="307"/>
    </location>
</feature>
<sequence>MKELIILAHAPTDSVNDGFIPAARRLGLPVVLLTDHADVHRQHFSQAGLTAYPSEIIACDVFNPLAVIGVLTCRQQTPAAVFSNSDHLQTSTAIVADYFGLPRKDWHVAYRAKNKAEMRSRLRSRGLDVLWHAVVCDSTGLALVADEAPFPCIVKPREGVASQQVTLAHDRAELEAQCAAVWAEQPGLPLLLEEYIEGPLYTLETLGDGKQLCVLGGFQVKLSPPPYFVELEAKWGTGLTAAQEAQVVDMIRSFGVGFGACHTEYVMTETGPRLIEINYRNIGDYREFLLQDTLAIPLFEIVLRLYLGEPLPQLELARNAALIRYFAARSAGRLADAPEAFVNRADQLLLSYKPLRSVGEAISLTNSNKDYLGVLRGTGPDAQRLDVEMDRISGSLAWGIAA</sequence>
<dbReference type="AlphaFoldDB" id="A0A3A3G5P1"/>
<evidence type="ECO:0000256" key="1">
    <source>
        <dbReference type="ARBA" id="ARBA00022598"/>
    </source>
</evidence>
<dbReference type="PROSITE" id="PS50975">
    <property type="entry name" value="ATP_GRASP"/>
    <property type="match status" value="1"/>
</dbReference>
<keyword evidence="3 4" id="KW-0067">ATP-binding</keyword>
<dbReference type="PANTHER" id="PTHR43585:SF2">
    <property type="entry name" value="ATP-GRASP ENZYME FSQD"/>
    <property type="match status" value="1"/>
</dbReference>
<dbReference type="SMART" id="SM01209">
    <property type="entry name" value="GARS_A"/>
    <property type="match status" value="1"/>
</dbReference>
<evidence type="ECO:0000313" key="7">
    <source>
        <dbReference type="Proteomes" id="UP000265955"/>
    </source>
</evidence>
<dbReference type="GO" id="GO:0046872">
    <property type="term" value="F:metal ion binding"/>
    <property type="evidence" value="ECO:0007669"/>
    <property type="project" value="InterPro"/>
</dbReference>
<evidence type="ECO:0000256" key="4">
    <source>
        <dbReference type="PROSITE-ProRule" id="PRU00409"/>
    </source>
</evidence>
<keyword evidence="7" id="KW-1185">Reference proteome</keyword>
<dbReference type="GO" id="GO:0005524">
    <property type="term" value="F:ATP binding"/>
    <property type="evidence" value="ECO:0007669"/>
    <property type="project" value="UniProtKB-UniRule"/>
</dbReference>
<evidence type="ECO:0000256" key="3">
    <source>
        <dbReference type="ARBA" id="ARBA00022840"/>
    </source>
</evidence>
<evidence type="ECO:0000313" key="6">
    <source>
        <dbReference type="EMBL" id="RJF95500.1"/>
    </source>
</evidence>
<reference evidence="7" key="1">
    <citation type="submission" date="2018-09" db="EMBL/GenBank/DDBJ databases">
        <authorList>
            <person name="Zhu H."/>
        </authorList>
    </citation>
    <scope>NUCLEOTIDE SEQUENCE [LARGE SCALE GENOMIC DNA]</scope>
    <source>
        <strain evidence="7">K1R23-30</strain>
    </source>
</reference>
<dbReference type="PANTHER" id="PTHR43585">
    <property type="entry name" value="FUMIPYRROLE BIOSYNTHESIS PROTEIN C"/>
    <property type="match status" value="1"/>
</dbReference>
<gene>
    <name evidence="6" type="ORF">D3871_19055</name>
</gene>
<dbReference type="EMBL" id="QYUO01000002">
    <property type="protein sequence ID" value="RJF95500.1"/>
    <property type="molecule type" value="Genomic_DNA"/>
</dbReference>
<name>A0A3A3G5P1_9BURK</name>
<dbReference type="RefSeq" id="WP_119770649.1">
    <property type="nucleotide sequence ID" value="NZ_QYUO01000002.1"/>
</dbReference>
<dbReference type="Proteomes" id="UP000265955">
    <property type="component" value="Unassembled WGS sequence"/>
</dbReference>
<evidence type="ECO:0000259" key="5">
    <source>
        <dbReference type="PROSITE" id="PS50975"/>
    </source>
</evidence>
<dbReference type="SUPFAM" id="SSF56059">
    <property type="entry name" value="Glutathione synthetase ATP-binding domain-like"/>
    <property type="match status" value="1"/>
</dbReference>
<protein>
    <submittedName>
        <fullName evidence="6">ATP-grasp domain-containing protein</fullName>
    </submittedName>
</protein>
<dbReference type="GO" id="GO:0016874">
    <property type="term" value="F:ligase activity"/>
    <property type="evidence" value="ECO:0007669"/>
    <property type="project" value="UniProtKB-KW"/>
</dbReference>
<comment type="caution">
    <text evidence="6">The sequence shown here is derived from an EMBL/GenBank/DDBJ whole genome shotgun (WGS) entry which is preliminary data.</text>
</comment>
<proteinExistence type="predicted"/>
<keyword evidence="1" id="KW-0436">Ligase</keyword>
<keyword evidence="2 4" id="KW-0547">Nucleotide-binding</keyword>
<evidence type="ECO:0000256" key="2">
    <source>
        <dbReference type="ARBA" id="ARBA00022741"/>
    </source>
</evidence>
<accession>A0A3A3G5P1</accession>
<dbReference type="InterPro" id="IPR052032">
    <property type="entry name" value="ATP-dep_AA_Ligase"/>
</dbReference>
<organism evidence="6 7">
    <name type="scientific">Noviherbaspirillum saxi</name>
    <dbReference type="NCBI Taxonomy" id="2320863"/>
    <lineage>
        <taxon>Bacteria</taxon>
        <taxon>Pseudomonadati</taxon>
        <taxon>Pseudomonadota</taxon>
        <taxon>Betaproteobacteria</taxon>
        <taxon>Burkholderiales</taxon>
        <taxon>Oxalobacteraceae</taxon>
        <taxon>Noviherbaspirillum</taxon>
    </lineage>
</organism>
<dbReference type="OrthoDB" id="9803907at2"/>
<dbReference type="InterPro" id="IPR011761">
    <property type="entry name" value="ATP-grasp"/>
</dbReference>
<dbReference type="Pfam" id="PF13535">
    <property type="entry name" value="ATP-grasp_4"/>
    <property type="match status" value="1"/>
</dbReference>